<comment type="caution">
    <text evidence="1">The sequence shown here is derived from an EMBL/GenBank/DDBJ whole genome shotgun (WGS) entry which is preliminary data.</text>
</comment>
<dbReference type="EMBL" id="MLJW01000010">
    <property type="protein sequence ID" value="OIR14918.1"/>
    <property type="molecule type" value="Genomic_DNA"/>
</dbReference>
<accession>A0A1J5TSD1</accession>
<dbReference type="AlphaFoldDB" id="A0A1J5TSD1"/>
<name>A0A1J5TSD1_9ZZZZ</name>
<protein>
    <submittedName>
        <fullName evidence="1">Uncharacterized protein</fullName>
    </submittedName>
</protein>
<gene>
    <name evidence="1" type="ORF">GALL_40340</name>
</gene>
<organism evidence="1">
    <name type="scientific">mine drainage metagenome</name>
    <dbReference type="NCBI Taxonomy" id="410659"/>
    <lineage>
        <taxon>unclassified sequences</taxon>
        <taxon>metagenomes</taxon>
        <taxon>ecological metagenomes</taxon>
    </lineage>
</organism>
<evidence type="ECO:0000313" key="1">
    <source>
        <dbReference type="EMBL" id="OIR14918.1"/>
    </source>
</evidence>
<proteinExistence type="predicted"/>
<sequence>MLPKHLCVLGAAACLLLCCSCASTSDARLTNPNQPGPALGSAVGTAAGAVAGNVAAIPVAAAEGAAKAAKAPFDHEKRVIRTWKTEVTPDGRTIQVPVDVEVDQYGRPIAQ</sequence>
<reference evidence="1" key="1">
    <citation type="submission" date="2016-10" db="EMBL/GenBank/DDBJ databases">
        <title>Sequence of Gallionella enrichment culture.</title>
        <authorList>
            <person name="Poehlein A."/>
            <person name="Muehling M."/>
            <person name="Daniel R."/>
        </authorList>
    </citation>
    <scope>NUCLEOTIDE SEQUENCE</scope>
</reference>